<keyword evidence="3" id="KW-1185">Reference proteome</keyword>
<sequence>MYPHSAEDVHTLFEQRFNAGDLDGLMALFEPRARLIAQPGTTVQGLDAIRDAMGGFLALRGRFSFSRRDLLPGDDLAILWSDWQLEGTAVDGAPVRLSGRTADVVRRQSDGRWLIALDNPWDVPKASS</sequence>
<dbReference type="Proteomes" id="UP001064632">
    <property type="component" value="Chromosome"/>
</dbReference>
<dbReference type="EMBL" id="CP104694">
    <property type="protein sequence ID" value="UXI69448.1"/>
    <property type="molecule type" value="Genomic_DNA"/>
</dbReference>
<dbReference type="InterPro" id="IPR032710">
    <property type="entry name" value="NTF2-like_dom_sf"/>
</dbReference>
<accession>A0ABY6BJ81</accession>
<protein>
    <submittedName>
        <fullName evidence="2">Nuclear transport factor 2 family protein</fullName>
    </submittedName>
</protein>
<reference evidence="2" key="1">
    <citation type="submission" date="2022-09" db="EMBL/GenBank/DDBJ databases">
        <title>Tahibacter sp. nov., isolated from a fresh water.</title>
        <authorList>
            <person name="Baek J.H."/>
            <person name="Lee J.K."/>
            <person name="Kim J.M."/>
            <person name="Jeon C.O."/>
        </authorList>
    </citation>
    <scope>NUCLEOTIDE SEQUENCE</scope>
    <source>
        <strain evidence="2">W38</strain>
    </source>
</reference>
<organism evidence="2 3">
    <name type="scientific">Tahibacter amnicola</name>
    <dbReference type="NCBI Taxonomy" id="2976241"/>
    <lineage>
        <taxon>Bacteria</taxon>
        <taxon>Pseudomonadati</taxon>
        <taxon>Pseudomonadota</taxon>
        <taxon>Gammaproteobacteria</taxon>
        <taxon>Lysobacterales</taxon>
        <taxon>Rhodanobacteraceae</taxon>
        <taxon>Tahibacter</taxon>
    </lineage>
</organism>
<dbReference type="Pfam" id="PF12680">
    <property type="entry name" value="SnoaL_2"/>
    <property type="match status" value="1"/>
</dbReference>
<evidence type="ECO:0000313" key="2">
    <source>
        <dbReference type="EMBL" id="UXI69448.1"/>
    </source>
</evidence>
<gene>
    <name evidence="2" type="ORF">N4264_07310</name>
</gene>
<dbReference type="InterPro" id="IPR037401">
    <property type="entry name" value="SnoaL-like"/>
</dbReference>
<name>A0ABY6BJ81_9GAMM</name>
<feature type="domain" description="SnoaL-like" evidence="1">
    <location>
        <begin position="11"/>
        <end position="113"/>
    </location>
</feature>
<evidence type="ECO:0000313" key="3">
    <source>
        <dbReference type="Proteomes" id="UP001064632"/>
    </source>
</evidence>
<dbReference type="RefSeq" id="WP_261696403.1">
    <property type="nucleotide sequence ID" value="NZ_CP104694.1"/>
</dbReference>
<proteinExistence type="predicted"/>
<dbReference type="Gene3D" id="3.10.450.50">
    <property type="match status" value="1"/>
</dbReference>
<dbReference type="SUPFAM" id="SSF54427">
    <property type="entry name" value="NTF2-like"/>
    <property type="match status" value="1"/>
</dbReference>
<evidence type="ECO:0000259" key="1">
    <source>
        <dbReference type="Pfam" id="PF12680"/>
    </source>
</evidence>